<evidence type="ECO:0000256" key="8">
    <source>
        <dbReference type="ARBA" id="ARBA00023136"/>
    </source>
</evidence>
<protein>
    <recommendedName>
        <fullName evidence="9">Type II secretion system protein I</fullName>
        <shortName evidence="9">T2SS minor pseudopilin I</shortName>
    </recommendedName>
</protein>
<dbReference type="NCBIfam" id="TIGR01707">
    <property type="entry name" value="gspI"/>
    <property type="match status" value="1"/>
</dbReference>
<reference evidence="11 12" key="1">
    <citation type="submission" date="2018-02" db="EMBL/GenBank/DDBJ databases">
        <title>Genome sequencing of Solimonas sp. HR-BB.</title>
        <authorList>
            <person name="Lee Y."/>
            <person name="Jeon C.O."/>
        </authorList>
    </citation>
    <scope>NUCLEOTIDE SEQUENCE [LARGE SCALE GENOMIC DNA]</scope>
    <source>
        <strain evidence="11 12">HR-BB</strain>
    </source>
</reference>
<evidence type="ECO:0000256" key="3">
    <source>
        <dbReference type="ARBA" id="ARBA00022475"/>
    </source>
</evidence>
<comment type="subcellular location">
    <subcellularLocation>
        <location evidence="1 9">Cell inner membrane</location>
        <topology evidence="1 9">Single-pass membrane protein</topology>
    </subcellularLocation>
</comment>
<comment type="PTM">
    <text evidence="9">Cleaved by prepilin peptidase.</text>
</comment>
<keyword evidence="8 9" id="KW-0472">Membrane</keyword>
<dbReference type="GO" id="GO:0015627">
    <property type="term" value="C:type II protein secretion system complex"/>
    <property type="evidence" value="ECO:0007669"/>
    <property type="project" value="UniProtKB-UniRule"/>
</dbReference>
<dbReference type="Pfam" id="PF07963">
    <property type="entry name" value="N_methyl"/>
    <property type="match status" value="1"/>
</dbReference>
<dbReference type="OrthoDB" id="6121517at2"/>
<keyword evidence="5 9" id="KW-0997">Cell inner membrane</keyword>
<dbReference type="GO" id="GO:0005886">
    <property type="term" value="C:plasma membrane"/>
    <property type="evidence" value="ECO:0007669"/>
    <property type="project" value="UniProtKB-SubCell"/>
</dbReference>
<dbReference type="GO" id="GO:0015628">
    <property type="term" value="P:protein secretion by the type II secretion system"/>
    <property type="evidence" value="ECO:0007669"/>
    <property type="project" value="UniProtKB-UniRule"/>
</dbReference>
<evidence type="ECO:0000256" key="7">
    <source>
        <dbReference type="ARBA" id="ARBA00022989"/>
    </source>
</evidence>
<evidence type="ECO:0000256" key="2">
    <source>
        <dbReference type="ARBA" id="ARBA00008358"/>
    </source>
</evidence>
<comment type="caution">
    <text evidence="11">The sequence shown here is derived from an EMBL/GenBank/DDBJ whole genome shotgun (WGS) entry which is preliminary data.</text>
</comment>
<dbReference type="PANTHER" id="PTHR38779">
    <property type="entry name" value="TYPE II SECRETION SYSTEM PROTEIN I-RELATED"/>
    <property type="match status" value="1"/>
</dbReference>
<keyword evidence="4 9" id="KW-0488">Methylation</keyword>
<keyword evidence="3" id="KW-1003">Cell membrane</keyword>
<evidence type="ECO:0000259" key="10">
    <source>
        <dbReference type="Pfam" id="PF02501"/>
    </source>
</evidence>
<feature type="transmembrane region" description="Helical" evidence="9">
    <location>
        <begin position="12"/>
        <end position="34"/>
    </location>
</feature>
<dbReference type="Gene3D" id="3.30.1300.30">
    <property type="entry name" value="GSPII I/J protein-like"/>
    <property type="match status" value="1"/>
</dbReference>
<proteinExistence type="inferred from homology"/>
<evidence type="ECO:0000256" key="4">
    <source>
        <dbReference type="ARBA" id="ARBA00022481"/>
    </source>
</evidence>
<dbReference type="PROSITE" id="PS00409">
    <property type="entry name" value="PROKAR_NTER_METHYL"/>
    <property type="match status" value="1"/>
</dbReference>
<gene>
    <name evidence="11" type="primary">gspI</name>
    <name evidence="11" type="ORF">C3942_15190</name>
</gene>
<evidence type="ECO:0000256" key="5">
    <source>
        <dbReference type="ARBA" id="ARBA00022519"/>
    </source>
</evidence>
<dbReference type="RefSeq" id="WP_104231200.1">
    <property type="nucleotide sequence ID" value="NZ_PSNW01000008.1"/>
</dbReference>
<keyword evidence="12" id="KW-1185">Reference proteome</keyword>
<keyword evidence="6 9" id="KW-0812">Transmembrane</keyword>
<dbReference type="Proteomes" id="UP000238220">
    <property type="component" value="Unassembled WGS sequence"/>
</dbReference>
<dbReference type="NCBIfam" id="TIGR02532">
    <property type="entry name" value="IV_pilin_GFxxxE"/>
    <property type="match status" value="1"/>
</dbReference>
<dbReference type="InterPro" id="IPR003413">
    <property type="entry name" value="T2SS_GspI_C"/>
</dbReference>
<dbReference type="SUPFAM" id="SSF54523">
    <property type="entry name" value="Pili subunits"/>
    <property type="match status" value="1"/>
</dbReference>
<dbReference type="InterPro" id="IPR012902">
    <property type="entry name" value="N_methyl_site"/>
</dbReference>
<evidence type="ECO:0000256" key="6">
    <source>
        <dbReference type="ARBA" id="ARBA00022692"/>
    </source>
</evidence>
<evidence type="ECO:0000256" key="1">
    <source>
        <dbReference type="ARBA" id="ARBA00004377"/>
    </source>
</evidence>
<dbReference type="EMBL" id="PSNW01000008">
    <property type="protein sequence ID" value="PPE73161.1"/>
    <property type="molecule type" value="Genomic_DNA"/>
</dbReference>
<dbReference type="InterPro" id="IPR010052">
    <property type="entry name" value="T2SS_protein-GspI"/>
</dbReference>
<comment type="subunit">
    <text evidence="9">Type II secretion is composed of four main components: the outer membrane complex, the inner membrane complex, the cytoplasmic secretion ATPase and the periplasm-spanning pseudopilus.</text>
</comment>
<organism evidence="11 12">
    <name type="scientific">Solimonas fluminis</name>
    <dbReference type="NCBI Taxonomy" id="2086571"/>
    <lineage>
        <taxon>Bacteria</taxon>
        <taxon>Pseudomonadati</taxon>
        <taxon>Pseudomonadota</taxon>
        <taxon>Gammaproteobacteria</taxon>
        <taxon>Nevskiales</taxon>
        <taxon>Nevskiaceae</taxon>
        <taxon>Solimonas</taxon>
    </lineage>
</organism>
<comment type="function">
    <text evidence="9">Component of the type II secretion system required for the energy-dependent secretion of extracellular factors such as proteases and toxins from the periplasm.</text>
</comment>
<feature type="domain" description="Type II secretion system protein GspI C-terminal" evidence="10">
    <location>
        <begin position="40"/>
        <end position="119"/>
    </location>
</feature>
<keyword evidence="7 9" id="KW-1133">Transmembrane helix</keyword>
<evidence type="ECO:0000313" key="11">
    <source>
        <dbReference type="EMBL" id="PPE73161.1"/>
    </source>
</evidence>
<accession>A0A2S5TDU6</accession>
<sequence length="125" mass="13717">MRRSAGFTLLEMLVAVAVLAIAMGAIISGMARYADNAARLREKTVALWVAHNRLTELSLQRAWPDIGKSDGEVEMAGVKWKWEVEVKATPDTHLRRADISVRPSKARNKDAVASLSAFLADSGRQ</sequence>
<name>A0A2S5TDU6_9GAMM</name>
<dbReference type="PANTHER" id="PTHR38779:SF2">
    <property type="entry name" value="TYPE II SECRETION SYSTEM PROTEIN I-RELATED"/>
    <property type="match status" value="1"/>
</dbReference>
<evidence type="ECO:0000313" key="12">
    <source>
        <dbReference type="Proteomes" id="UP000238220"/>
    </source>
</evidence>
<comment type="similarity">
    <text evidence="2 9">Belongs to the GSP I family.</text>
</comment>
<dbReference type="Pfam" id="PF02501">
    <property type="entry name" value="T2SSI"/>
    <property type="match status" value="1"/>
</dbReference>
<dbReference type="AlphaFoldDB" id="A0A2S5TDU6"/>
<evidence type="ECO:0000256" key="9">
    <source>
        <dbReference type="RuleBase" id="RU368030"/>
    </source>
</evidence>
<dbReference type="InterPro" id="IPR045584">
    <property type="entry name" value="Pilin-like"/>
</dbReference>